<evidence type="ECO:0000256" key="2">
    <source>
        <dbReference type="ARBA" id="ARBA00005378"/>
    </source>
</evidence>
<protein>
    <submittedName>
        <fullName evidence="9">Replication factor C subunit 5 isoform X2</fullName>
    </submittedName>
</protein>
<gene>
    <name evidence="9" type="primary">LOC100208083</name>
</gene>
<dbReference type="Gene3D" id="3.40.50.300">
    <property type="entry name" value="P-loop containing nucleotide triphosphate hydrolases"/>
    <property type="match status" value="1"/>
</dbReference>
<dbReference type="InterPro" id="IPR047854">
    <property type="entry name" value="RFC_lid"/>
</dbReference>
<sequence>MIKQILHIIMPVAELQKDSNLPWVEKYRPACLDDLISHKDIIDTIQKFISEGKLPHLLFYGPPGTGKTSTILAVAKQLYSPKEFHSMVLELNASDDRGIGIVREQILGFASTRTVFKSKFKLVILDEADAMTNDAQNALRRIMEKYTENTRFCLICNYLTGIIPAIQSRCTRFRFGPLDADQVSLRLKHVIQEENVTVTDDGMKSLIRLGKGDMRRSLNILQSTHIGYGKVDESTVYTCTGNPLPQDIQVMVDWMLNENFSTAFKKITEMKLAKGLALQDVLTEVHAFIHRIDFPPRVRMILLDKMAEVEYRLAAGTSEKIQLSSLIACFQCIRDTVVDEIK</sequence>
<dbReference type="CDD" id="cd18140">
    <property type="entry name" value="HLD_clamp_RFC"/>
    <property type="match status" value="1"/>
</dbReference>
<dbReference type="PANTHER" id="PTHR11669">
    <property type="entry name" value="REPLICATION FACTOR C / DNA POLYMERASE III GAMMA-TAU SUBUNIT"/>
    <property type="match status" value="1"/>
</dbReference>
<dbReference type="InterPro" id="IPR050238">
    <property type="entry name" value="DNA_Rep/Repair_Clamp_Loader"/>
</dbReference>
<evidence type="ECO:0000256" key="1">
    <source>
        <dbReference type="ARBA" id="ARBA00004123"/>
    </source>
</evidence>
<dbReference type="SUPFAM" id="SSF48019">
    <property type="entry name" value="post-AAA+ oligomerization domain-like"/>
    <property type="match status" value="1"/>
</dbReference>
<dbReference type="InterPro" id="IPR003593">
    <property type="entry name" value="AAA+_ATPase"/>
</dbReference>
<dbReference type="CDD" id="cd00009">
    <property type="entry name" value="AAA"/>
    <property type="match status" value="1"/>
</dbReference>
<comment type="similarity">
    <text evidence="2">Belongs to the activator 1 small subunits family.</text>
</comment>
<dbReference type="SMART" id="SM00382">
    <property type="entry name" value="AAA"/>
    <property type="match status" value="1"/>
</dbReference>
<evidence type="ECO:0000313" key="8">
    <source>
        <dbReference type="Proteomes" id="UP001652625"/>
    </source>
</evidence>
<organism evidence="8 9">
    <name type="scientific">Hydra vulgaris</name>
    <name type="common">Hydra</name>
    <name type="synonym">Hydra attenuata</name>
    <dbReference type="NCBI Taxonomy" id="6087"/>
    <lineage>
        <taxon>Eukaryota</taxon>
        <taxon>Metazoa</taxon>
        <taxon>Cnidaria</taxon>
        <taxon>Hydrozoa</taxon>
        <taxon>Hydroidolina</taxon>
        <taxon>Anthoathecata</taxon>
        <taxon>Aplanulata</taxon>
        <taxon>Hydridae</taxon>
        <taxon>Hydra</taxon>
    </lineage>
</organism>
<evidence type="ECO:0000256" key="6">
    <source>
        <dbReference type="ARBA" id="ARBA00023242"/>
    </source>
</evidence>
<proteinExistence type="inferred from homology"/>
<dbReference type="NCBIfam" id="NF001679">
    <property type="entry name" value="PRK00440.1"/>
    <property type="match status" value="1"/>
</dbReference>
<keyword evidence="5" id="KW-0067">ATP-binding</keyword>
<evidence type="ECO:0000256" key="4">
    <source>
        <dbReference type="ARBA" id="ARBA00022741"/>
    </source>
</evidence>
<keyword evidence="8" id="KW-1185">Reference proteome</keyword>
<dbReference type="PANTHER" id="PTHR11669:SF9">
    <property type="entry name" value="REPLICATION FACTOR C SUBUNIT 5"/>
    <property type="match status" value="1"/>
</dbReference>
<keyword evidence="6" id="KW-0539">Nucleus</keyword>
<comment type="subcellular location">
    <subcellularLocation>
        <location evidence="1">Nucleus</location>
    </subcellularLocation>
</comment>
<dbReference type="GeneID" id="100208083"/>
<dbReference type="InterPro" id="IPR027417">
    <property type="entry name" value="P-loop_NTPase"/>
</dbReference>
<name>A0ABM4CN96_HYDVU</name>
<evidence type="ECO:0000256" key="5">
    <source>
        <dbReference type="ARBA" id="ARBA00022840"/>
    </source>
</evidence>
<dbReference type="InterPro" id="IPR003959">
    <property type="entry name" value="ATPase_AAA_core"/>
</dbReference>
<keyword evidence="3" id="KW-0235">DNA replication</keyword>
<accession>A0ABM4CN96</accession>
<feature type="domain" description="AAA+ ATPase" evidence="7">
    <location>
        <begin position="53"/>
        <end position="181"/>
    </location>
</feature>
<dbReference type="Gene3D" id="1.10.8.60">
    <property type="match status" value="1"/>
</dbReference>
<dbReference type="InterPro" id="IPR008921">
    <property type="entry name" value="DNA_pol3_clamp-load_cplx_C"/>
</dbReference>
<dbReference type="Proteomes" id="UP001652625">
    <property type="component" value="Chromosome 10"/>
</dbReference>
<dbReference type="RefSeq" id="XP_065663301.1">
    <property type="nucleotide sequence ID" value="XM_065807229.1"/>
</dbReference>
<keyword evidence="4" id="KW-0547">Nucleotide-binding</keyword>
<reference evidence="9" key="1">
    <citation type="submission" date="2025-08" db="UniProtKB">
        <authorList>
            <consortium name="RefSeq"/>
        </authorList>
    </citation>
    <scope>IDENTIFICATION</scope>
</reference>
<evidence type="ECO:0000259" key="7">
    <source>
        <dbReference type="SMART" id="SM00382"/>
    </source>
</evidence>
<evidence type="ECO:0000313" key="9">
    <source>
        <dbReference type="RefSeq" id="XP_065663301.1"/>
    </source>
</evidence>
<dbReference type="Gene3D" id="1.20.272.10">
    <property type="match status" value="1"/>
</dbReference>
<dbReference type="SUPFAM" id="SSF52540">
    <property type="entry name" value="P-loop containing nucleoside triphosphate hydrolases"/>
    <property type="match status" value="1"/>
</dbReference>
<dbReference type="InterPro" id="IPR013748">
    <property type="entry name" value="Rep_factorC_C"/>
</dbReference>
<dbReference type="Pfam" id="PF00004">
    <property type="entry name" value="AAA"/>
    <property type="match status" value="1"/>
</dbReference>
<dbReference type="Pfam" id="PF08542">
    <property type="entry name" value="Rep_fac_C"/>
    <property type="match status" value="1"/>
</dbReference>
<evidence type="ECO:0000256" key="3">
    <source>
        <dbReference type="ARBA" id="ARBA00022705"/>
    </source>
</evidence>